<reference evidence="1 3" key="1">
    <citation type="submission" date="2015-11" db="EMBL/GenBank/DDBJ databases">
        <title>Genomic analysis of 38 Legionella species identifies large and diverse effector repertoires.</title>
        <authorList>
            <person name="Burstein D."/>
            <person name="Amaro F."/>
            <person name="Zusman T."/>
            <person name="Lifshitz Z."/>
            <person name="Cohen O."/>
            <person name="Gilbert J.A."/>
            <person name="Pupko T."/>
            <person name="Shuman H.A."/>
            <person name="Segal G."/>
        </authorList>
    </citation>
    <scope>NUCLEOTIDE SEQUENCE [LARGE SCALE GENOMIC DNA]</scope>
    <source>
        <strain evidence="1 3">ATCC 43877</strain>
    </source>
</reference>
<evidence type="ECO:0000313" key="1">
    <source>
        <dbReference type="EMBL" id="KTD33646.1"/>
    </source>
</evidence>
<evidence type="ECO:0000313" key="4">
    <source>
        <dbReference type="Proteomes" id="UP000254040"/>
    </source>
</evidence>
<evidence type="ECO:0000313" key="3">
    <source>
        <dbReference type="Proteomes" id="UP000054985"/>
    </source>
</evidence>
<name>A0A378K007_9GAMM</name>
<accession>A0A378K007</accession>
<reference evidence="2 4" key="2">
    <citation type="submission" date="2018-06" db="EMBL/GenBank/DDBJ databases">
        <authorList>
            <consortium name="Pathogen Informatics"/>
            <person name="Doyle S."/>
        </authorList>
    </citation>
    <scope>NUCLEOTIDE SEQUENCE [LARGE SCALE GENOMIC DNA]</scope>
    <source>
        <strain evidence="2 4">NCTC12239</strain>
    </source>
</reference>
<keyword evidence="3" id="KW-1185">Reference proteome</keyword>
<proteinExistence type="predicted"/>
<dbReference type="AlphaFoldDB" id="A0A378K007"/>
<protein>
    <submittedName>
        <fullName evidence="2">Uncharacterized protein</fullName>
    </submittedName>
</protein>
<dbReference type="Proteomes" id="UP000054985">
    <property type="component" value="Unassembled WGS sequence"/>
</dbReference>
<organism evidence="2 4">
    <name type="scientific">Legionella moravica</name>
    <dbReference type="NCBI Taxonomy" id="39962"/>
    <lineage>
        <taxon>Bacteria</taxon>
        <taxon>Pseudomonadati</taxon>
        <taxon>Pseudomonadota</taxon>
        <taxon>Gammaproteobacteria</taxon>
        <taxon>Legionellales</taxon>
        <taxon>Legionellaceae</taxon>
        <taxon>Legionella</taxon>
    </lineage>
</organism>
<sequence length="136" mass="15635">MLVAFEKNRWILRYHDDCCASPTTTQANLLQLTACVASNASNIVTHHAILALFQPKYALKLSISPPFGDRDDMMFNIGQRVISFYFRDESSMVARLRGHDRFFLSCTEHALIKLVSSYSLYPIHFRSHFQAYLKSV</sequence>
<dbReference type="Proteomes" id="UP000254040">
    <property type="component" value="Unassembled WGS sequence"/>
</dbReference>
<dbReference type="EMBL" id="UGOG01000001">
    <property type="protein sequence ID" value="STX62579.1"/>
    <property type="molecule type" value="Genomic_DNA"/>
</dbReference>
<gene>
    <name evidence="1" type="ORF">Lmor_1958</name>
    <name evidence="2" type="ORF">NCTC12239_01514</name>
</gene>
<evidence type="ECO:0000313" key="2">
    <source>
        <dbReference type="EMBL" id="STX62579.1"/>
    </source>
</evidence>
<dbReference type="EMBL" id="LNYN01000024">
    <property type="protein sequence ID" value="KTD33646.1"/>
    <property type="molecule type" value="Genomic_DNA"/>
</dbReference>